<evidence type="ECO:0000256" key="2">
    <source>
        <dbReference type="ARBA" id="ARBA00005466"/>
    </source>
</evidence>
<dbReference type="AlphaFoldDB" id="A0A4R4QFL2"/>
<dbReference type="GO" id="GO:0071949">
    <property type="term" value="F:FAD binding"/>
    <property type="evidence" value="ECO:0007669"/>
    <property type="project" value="InterPro"/>
</dbReference>
<dbReference type="OrthoDB" id="545125at2"/>
<accession>A0A4R4QFL2</accession>
<keyword evidence="4" id="KW-0274">FAD</keyword>
<dbReference type="PANTHER" id="PTHR42973:SF39">
    <property type="entry name" value="FAD-BINDING PCMH-TYPE DOMAIN-CONTAINING PROTEIN"/>
    <property type="match status" value="1"/>
</dbReference>
<dbReference type="Pfam" id="PF08031">
    <property type="entry name" value="BBE"/>
    <property type="match status" value="1"/>
</dbReference>
<dbReference type="InterPro" id="IPR036318">
    <property type="entry name" value="FAD-bd_PCMH-like_sf"/>
</dbReference>
<dbReference type="InterPro" id="IPR012951">
    <property type="entry name" value="BBE"/>
</dbReference>
<sequence length="530" mass="56947">MPISRRGLLAGTAATGAGLAVPITSTATASAVTAGVLGEKIRPGDARYADLVQRGQNKRFTAKPEYARVIQSTEDAVRAVQDAVRANKRIAIRSGGHCFEDFVDSSEVQVLLDMSTYDDVSFDERYRAFSIGVGATLEKVYKDLFYGWGVTLPAGGCLGVGVGGHFAGGGYGPLSRKYGSVVDHLYGVEVVVVDKQGRARSVVATRDNAYQDLWWAHTGGGGGNFGLVTRYLMRSAGATGRDPSESLPKAPSELLSNIIVYDWKTLGKAGFVRAVRNFFDFLEKHNTADSPYATLYSPFIPTPSSVGNFLMSNQLDASVPDAAGLLKKFTDAMIAGLDPAPQVYGGDAGPFMLTTIQRSIAAGPGTTRSKFKAGYLRKGYTDAQIETIHAQLNDANNTAAETSILLVPYGGKVNTVAPDATATAQRDVMAKMVMTVSWTEAAEDAKHLAWIRSAYAAIYRETGGVPVPNAINAGSYINYPDADLADPAYNKSGVPWHDLYYLGNYPRLQQIKSTWDPRNVFRHKLAIQPA</sequence>
<keyword evidence="3" id="KW-0285">Flavoprotein</keyword>
<dbReference type="PROSITE" id="PS51387">
    <property type="entry name" value="FAD_PCMH"/>
    <property type="match status" value="1"/>
</dbReference>
<dbReference type="Gene3D" id="3.40.462.20">
    <property type="match status" value="1"/>
</dbReference>
<dbReference type="RefSeq" id="WP_132401999.1">
    <property type="nucleotide sequence ID" value="NZ_SMKA01000008.1"/>
</dbReference>
<dbReference type="InterPro" id="IPR016166">
    <property type="entry name" value="FAD-bd_PCMH"/>
</dbReference>
<dbReference type="PROSITE" id="PS51318">
    <property type="entry name" value="TAT"/>
    <property type="match status" value="1"/>
</dbReference>
<dbReference type="PANTHER" id="PTHR42973">
    <property type="entry name" value="BINDING OXIDOREDUCTASE, PUTATIVE (AFU_ORTHOLOGUE AFUA_1G17690)-RELATED"/>
    <property type="match status" value="1"/>
</dbReference>
<dbReference type="Pfam" id="PF01565">
    <property type="entry name" value="FAD_binding_4"/>
    <property type="match status" value="1"/>
</dbReference>
<organism evidence="7 8">
    <name type="scientific">Kribbella albertanoniae</name>
    <dbReference type="NCBI Taxonomy" id="1266829"/>
    <lineage>
        <taxon>Bacteria</taxon>
        <taxon>Bacillati</taxon>
        <taxon>Actinomycetota</taxon>
        <taxon>Actinomycetes</taxon>
        <taxon>Propionibacteriales</taxon>
        <taxon>Kribbellaceae</taxon>
        <taxon>Kribbella</taxon>
    </lineage>
</organism>
<evidence type="ECO:0000256" key="4">
    <source>
        <dbReference type="ARBA" id="ARBA00022827"/>
    </source>
</evidence>
<feature type="domain" description="FAD-binding PCMH-type" evidence="6">
    <location>
        <begin position="59"/>
        <end position="238"/>
    </location>
</feature>
<comment type="similarity">
    <text evidence="2">Belongs to the oxygen-dependent FAD-linked oxidoreductase family.</text>
</comment>
<dbReference type="Proteomes" id="UP000295075">
    <property type="component" value="Unassembled WGS sequence"/>
</dbReference>
<evidence type="ECO:0000256" key="3">
    <source>
        <dbReference type="ARBA" id="ARBA00022630"/>
    </source>
</evidence>
<dbReference type="InterPro" id="IPR006311">
    <property type="entry name" value="TAT_signal"/>
</dbReference>
<protein>
    <submittedName>
        <fullName evidence="7">FAD-binding protein</fullName>
    </submittedName>
</protein>
<comment type="caution">
    <text evidence="7">The sequence shown here is derived from an EMBL/GenBank/DDBJ whole genome shotgun (WGS) entry which is preliminary data.</text>
</comment>
<evidence type="ECO:0000313" key="8">
    <source>
        <dbReference type="Proteomes" id="UP000295075"/>
    </source>
</evidence>
<proteinExistence type="inferred from homology"/>
<dbReference type="GO" id="GO:0016491">
    <property type="term" value="F:oxidoreductase activity"/>
    <property type="evidence" value="ECO:0007669"/>
    <property type="project" value="UniProtKB-KW"/>
</dbReference>
<gene>
    <name evidence="7" type="ORF">E1261_04020</name>
</gene>
<dbReference type="SUPFAM" id="SSF56176">
    <property type="entry name" value="FAD-binding/transporter-associated domain-like"/>
    <property type="match status" value="1"/>
</dbReference>
<evidence type="ECO:0000256" key="1">
    <source>
        <dbReference type="ARBA" id="ARBA00001974"/>
    </source>
</evidence>
<reference evidence="7 8" key="1">
    <citation type="submission" date="2019-03" db="EMBL/GenBank/DDBJ databases">
        <title>Draft genome sequences of novel Actinobacteria.</title>
        <authorList>
            <person name="Sahin N."/>
            <person name="Ay H."/>
            <person name="Saygin H."/>
        </authorList>
    </citation>
    <scope>NUCLEOTIDE SEQUENCE [LARGE SCALE GENOMIC DNA]</scope>
    <source>
        <strain evidence="7 8">JCM 30547</strain>
    </source>
</reference>
<keyword evidence="5" id="KW-0560">Oxidoreductase</keyword>
<dbReference type="InterPro" id="IPR050416">
    <property type="entry name" value="FAD-linked_Oxidoreductase"/>
</dbReference>
<name>A0A4R4QFL2_9ACTN</name>
<dbReference type="InterPro" id="IPR016169">
    <property type="entry name" value="FAD-bd_PCMH_sub2"/>
</dbReference>
<evidence type="ECO:0000256" key="5">
    <source>
        <dbReference type="ARBA" id="ARBA00023002"/>
    </source>
</evidence>
<dbReference type="Gene3D" id="3.30.465.10">
    <property type="match status" value="1"/>
</dbReference>
<dbReference type="EMBL" id="SMKA01000008">
    <property type="protein sequence ID" value="TDC34328.1"/>
    <property type="molecule type" value="Genomic_DNA"/>
</dbReference>
<dbReference type="InterPro" id="IPR006094">
    <property type="entry name" value="Oxid_FAD_bind_N"/>
</dbReference>
<evidence type="ECO:0000259" key="6">
    <source>
        <dbReference type="PROSITE" id="PS51387"/>
    </source>
</evidence>
<evidence type="ECO:0000313" key="7">
    <source>
        <dbReference type="EMBL" id="TDC34328.1"/>
    </source>
</evidence>
<comment type="cofactor">
    <cofactor evidence="1">
        <name>FAD</name>
        <dbReference type="ChEBI" id="CHEBI:57692"/>
    </cofactor>
</comment>
<keyword evidence="8" id="KW-1185">Reference proteome</keyword>